<dbReference type="PANTHER" id="PTHR11439:SF483">
    <property type="entry name" value="PEPTIDE SYNTHASE GLIP-LIKE, PUTATIVE (AFU_ORTHOLOGUE AFUA_3G12920)-RELATED"/>
    <property type="match status" value="1"/>
</dbReference>
<evidence type="ECO:0000313" key="1">
    <source>
        <dbReference type="EMBL" id="JAC56313.1"/>
    </source>
</evidence>
<sequence>MRKRNCDPHVEHETAAKHVLRYLSATKNLKLHFRKTGKQAEGFVDADWGSSVDDRRSYTGYAFTLAGCVFSWESKKQVTVALSSTEAEYMALSAAAKEAVYLKNLLREIDCYNSKRALTMYGDNLSSQHLAQNPVYHNRSKHIDIRFHYIREVVKNNVIDLRYLSTDNMPADLLTKNLCKSKHVKLIELLGMKQ</sequence>
<organism evidence="1">
    <name type="scientific">Bactrocera dorsalis</name>
    <name type="common">Oriental fruit fly</name>
    <name type="synonym">Dacus dorsalis</name>
    <dbReference type="NCBI Taxonomy" id="27457"/>
    <lineage>
        <taxon>Eukaryota</taxon>
        <taxon>Metazoa</taxon>
        <taxon>Ecdysozoa</taxon>
        <taxon>Arthropoda</taxon>
        <taxon>Hexapoda</taxon>
        <taxon>Insecta</taxon>
        <taxon>Pterygota</taxon>
        <taxon>Neoptera</taxon>
        <taxon>Endopterygota</taxon>
        <taxon>Diptera</taxon>
        <taxon>Brachycera</taxon>
        <taxon>Muscomorpha</taxon>
        <taxon>Tephritoidea</taxon>
        <taxon>Tephritidae</taxon>
        <taxon>Bactrocera</taxon>
        <taxon>Bactrocera</taxon>
    </lineage>
</organism>
<dbReference type="GO" id="GO:0071897">
    <property type="term" value="P:DNA biosynthetic process"/>
    <property type="evidence" value="ECO:0007669"/>
    <property type="project" value="UniProtKB-ARBA"/>
</dbReference>
<dbReference type="CDD" id="cd09272">
    <property type="entry name" value="RNase_HI_RT_Ty1"/>
    <property type="match status" value="1"/>
</dbReference>
<dbReference type="OrthoDB" id="430476at2759"/>
<reference evidence="1" key="1">
    <citation type="journal article" date="2014" name="BMC Genomics">
        <title>Characterizing the developmental transcriptome of the oriental fruit fly, Bactrocera dorsalis (Diptera: Tephritidae) through comparative genomic analysis with Drosophila melanogaster utilizing modENCODE datasets.</title>
        <authorList>
            <person name="Geib S.M."/>
            <person name="Calla B."/>
            <person name="Hall B."/>
            <person name="Hou S."/>
            <person name="Manoukis N.C."/>
        </authorList>
    </citation>
    <scope>NUCLEOTIDE SEQUENCE</scope>
    <source>
        <strain evidence="1">Punador</strain>
    </source>
</reference>
<accession>A0A034WRD0</accession>
<protein>
    <submittedName>
        <fullName evidence="1">Retrovirus-related Pol polyprotein from transposon TNT 1-94</fullName>
    </submittedName>
</protein>
<dbReference type="AlphaFoldDB" id="A0A034WRD0"/>
<dbReference type="SUPFAM" id="SSF56672">
    <property type="entry name" value="DNA/RNA polymerases"/>
    <property type="match status" value="1"/>
</dbReference>
<dbReference type="EMBL" id="GAKP01002639">
    <property type="protein sequence ID" value="JAC56313.1"/>
    <property type="molecule type" value="Transcribed_RNA"/>
</dbReference>
<gene>
    <name evidence="1" type="primary">POLX</name>
</gene>
<dbReference type="InterPro" id="IPR043502">
    <property type="entry name" value="DNA/RNA_pol_sf"/>
</dbReference>
<name>A0A034WRD0_BACDO</name>
<proteinExistence type="predicted"/>
<dbReference type="PANTHER" id="PTHR11439">
    <property type="entry name" value="GAG-POL-RELATED RETROTRANSPOSON"/>
    <property type="match status" value="1"/>
</dbReference>